<evidence type="ECO:0000313" key="2">
    <source>
        <dbReference type="EMBL" id="SFF20819.1"/>
    </source>
</evidence>
<proteinExistence type="predicted"/>
<dbReference type="AlphaFoldDB" id="A0A1I2GUS4"/>
<dbReference type="EMBL" id="FONR01000004">
    <property type="protein sequence ID" value="SFF20819.1"/>
    <property type="molecule type" value="Genomic_DNA"/>
</dbReference>
<name>A0A1I2GUS4_9ACTN</name>
<evidence type="ECO:0000313" key="3">
    <source>
        <dbReference type="Proteomes" id="UP000181942"/>
    </source>
</evidence>
<feature type="region of interest" description="Disordered" evidence="1">
    <location>
        <begin position="1"/>
        <end position="85"/>
    </location>
</feature>
<sequence length="85" mass="9461">MSARRTPRHENGVPARQPAVPDQEFARQSDAPDQEFICRPAAPDPEFARQGRVPHPRHLPPGSRHPRNRALELPSRAPHPQGGVV</sequence>
<dbReference type="Proteomes" id="UP000181942">
    <property type="component" value="Unassembled WGS sequence"/>
</dbReference>
<feature type="compositionally biased region" description="Basic residues" evidence="1">
    <location>
        <begin position="52"/>
        <end position="68"/>
    </location>
</feature>
<evidence type="ECO:0000256" key="1">
    <source>
        <dbReference type="SAM" id="MobiDB-lite"/>
    </source>
</evidence>
<organism evidence="2 3">
    <name type="scientific">Streptomyces mirabilis</name>
    <dbReference type="NCBI Taxonomy" id="68239"/>
    <lineage>
        <taxon>Bacteria</taxon>
        <taxon>Bacillati</taxon>
        <taxon>Actinomycetota</taxon>
        <taxon>Actinomycetes</taxon>
        <taxon>Kitasatosporales</taxon>
        <taxon>Streptomycetaceae</taxon>
        <taxon>Streptomyces</taxon>
    </lineage>
</organism>
<reference evidence="2 3" key="1">
    <citation type="submission" date="2016-10" db="EMBL/GenBank/DDBJ databases">
        <authorList>
            <person name="de Groot N.N."/>
        </authorList>
    </citation>
    <scope>NUCLEOTIDE SEQUENCE [LARGE SCALE GENOMIC DNA]</scope>
    <source>
        <strain evidence="2 3">OK461</strain>
    </source>
</reference>
<gene>
    <name evidence="2" type="ORF">SAMN02787118_104425</name>
</gene>
<protein>
    <submittedName>
        <fullName evidence="2">Uncharacterized protein</fullName>
    </submittedName>
</protein>
<accession>A0A1I2GUS4</accession>